<dbReference type="PANTHER" id="PTHR37422">
    <property type="entry name" value="TEICHURONIC ACID BIOSYNTHESIS PROTEIN TUAE"/>
    <property type="match status" value="1"/>
</dbReference>
<comment type="subcellular location">
    <subcellularLocation>
        <location evidence="1">Membrane</location>
        <topology evidence="1">Multi-pass membrane protein</topology>
    </subcellularLocation>
</comment>
<dbReference type="RefSeq" id="WP_342112979.1">
    <property type="nucleotide sequence ID" value="NZ_JBCAUN010000001.1"/>
</dbReference>
<dbReference type="GO" id="GO:0016874">
    <property type="term" value="F:ligase activity"/>
    <property type="evidence" value="ECO:0007669"/>
    <property type="project" value="UniProtKB-KW"/>
</dbReference>
<keyword evidence="7" id="KW-0436">Ligase</keyword>
<evidence type="ECO:0000313" key="7">
    <source>
        <dbReference type="EMBL" id="MEN1946544.1"/>
    </source>
</evidence>
<feature type="transmembrane region" description="Helical" evidence="5">
    <location>
        <begin position="98"/>
        <end position="117"/>
    </location>
</feature>
<feature type="transmembrane region" description="Helical" evidence="5">
    <location>
        <begin position="366"/>
        <end position="384"/>
    </location>
</feature>
<keyword evidence="3 5" id="KW-1133">Transmembrane helix</keyword>
<evidence type="ECO:0000256" key="3">
    <source>
        <dbReference type="ARBA" id="ARBA00022989"/>
    </source>
</evidence>
<evidence type="ECO:0000256" key="2">
    <source>
        <dbReference type="ARBA" id="ARBA00022692"/>
    </source>
</evidence>
<proteinExistence type="predicted"/>
<protein>
    <submittedName>
        <fullName evidence="7">O-antigen ligase family protein</fullName>
    </submittedName>
</protein>
<feature type="domain" description="O-antigen ligase-related" evidence="6">
    <location>
        <begin position="202"/>
        <end position="346"/>
    </location>
</feature>
<evidence type="ECO:0000256" key="4">
    <source>
        <dbReference type="ARBA" id="ARBA00023136"/>
    </source>
</evidence>
<comment type="caution">
    <text evidence="7">The sequence shown here is derived from an EMBL/GenBank/DDBJ whole genome shotgun (WGS) entry which is preliminary data.</text>
</comment>
<keyword evidence="8" id="KW-1185">Reference proteome</keyword>
<name>A0ABU9W3G1_9MICO</name>
<sequence>MPEWARTYLGSASFASAITTSIFLAGFGTHLTRALIGWPGLLAIILGLIALCLVSLWFRRSHLEWHGTLPISVIVFVGWAILSIFWSNTPTVSGLRLAYLLAFGFLGFYVAVLRDTIQVVRAVGDALRVLLGLSIGLEILSGILIDQPIAFLGIQGNLVQLGPLQGVFGTRNQLGFLALIALISFSIEMATRSIPRGMARFSIVLAAVSVLLSRSPVMIGVLSVVVLAALALFAVRRAPAASRWVWQLVLLAGVIIAGVVVWLARLRVIDLLNAGSEFETRLHLWQAMSQYAADNSLQGWGWVGSWPTTLPYLWLNITTGKTNAAGLNAYIDVYFQLGLVGFFAFVALLGLALVRSWILASDRRSVVYVWPALVLVALATVSFAESSALTESGWMLLIVCSVKASRSMSWRDALGRHDPASLPSAGSTSRRDG</sequence>
<evidence type="ECO:0000313" key="8">
    <source>
        <dbReference type="Proteomes" id="UP001425155"/>
    </source>
</evidence>
<keyword evidence="2 5" id="KW-0812">Transmembrane</keyword>
<evidence type="ECO:0000256" key="5">
    <source>
        <dbReference type="SAM" id="Phobius"/>
    </source>
</evidence>
<dbReference type="InterPro" id="IPR007016">
    <property type="entry name" value="O-antigen_ligase-rel_domated"/>
</dbReference>
<evidence type="ECO:0000256" key="1">
    <source>
        <dbReference type="ARBA" id="ARBA00004141"/>
    </source>
</evidence>
<dbReference type="Proteomes" id="UP001425155">
    <property type="component" value="Unassembled WGS sequence"/>
</dbReference>
<feature type="transmembrane region" description="Helical" evidence="5">
    <location>
        <begin position="35"/>
        <end position="58"/>
    </location>
</feature>
<dbReference type="InterPro" id="IPR051533">
    <property type="entry name" value="WaaL-like"/>
</dbReference>
<dbReference type="PANTHER" id="PTHR37422:SF13">
    <property type="entry name" value="LIPOPOLYSACCHARIDE BIOSYNTHESIS PROTEIN PA4999-RELATED"/>
    <property type="match status" value="1"/>
</dbReference>
<feature type="transmembrane region" description="Helical" evidence="5">
    <location>
        <begin position="65"/>
        <end position="86"/>
    </location>
</feature>
<dbReference type="Pfam" id="PF04932">
    <property type="entry name" value="Wzy_C"/>
    <property type="match status" value="1"/>
</dbReference>
<feature type="transmembrane region" description="Helical" evidence="5">
    <location>
        <begin position="7"/>
        <end position="29"/>
    </location>
</feature>
<gene>
    <name evidence="7" type="ORF">WJX64_08305</name>
</gene>
<feature type="transmembrane region" description="Helical" evidence="5">
    <location>
        <begin position="218"/>
        <end position="235"/>
    </location>
</feature>
<evidence type="ECO:0000259" key="6">
    <source>
        <dbReference type="Pfam" id="PF04932"/>
    </source>
</evidence>
<feature type="transmembrane region" description="Helical" evidence="5">
    <location>
        <begin position="244"/>
        <end position="264"/>
    </location>
</feature>
<reference evidence="7 8" key="1">
    <citation type="submission" date="2024-03" db="EMBL/GenBank/DDBJ databases">
        <title>YIM 134122 draft genome.</title>
        <authorList>
            <person name="Zuo S."/>
            <person name="Xiong L."/>
        </authorList>
    </citation>
    <scope>NUCLEOTIDE SEQUENCE [LARGE SCALE GENOMIC DNA]</scope>
    <source>
        <strain evidence="7 8">YIM 134122</strain>
    </source>
</reference>
<feature type="transmembrane region" description="Helical" evidence="5">
    <location>
        <begin position="174"/>
        <end position="190"/>
    </location>
</feature>
<keyword evidence="4 5" id="KW-0472">Membrane</keyword>
<organism evidence="7 8">
    <name type="scientific">Leifsonia stereocauli</name>
    <dbReference type="NCBI Taxonomy" id="3134136"/>
    <lineage>
        <taxon>Bacteria</taxon>
        <taxon>Bacillati</taxon>
        <taxon>Actinomycetota</taxon>
        <taxon>Actinomycetes</taxon>
        <taxon>Micrococcales</taxon>
        <taxon>Microbacteriaceae</taxon>
        <taxon>Leifsonia</taxon>
    </lineage>
</organism>
<feature type="transmembrane region" description="Helical" evidence="5">
    <location>
        <begin position="333"/>
        <end position="354"/>
    </location>
</feature>
<dbReference type="EMBL" id="JBCLVG010000001">
    <property type="protein sequence ID" value="MEN1946544.1"/>
    <property type="molecule type" value="Genomic_DNA"/>
</dbReference>
<accession>A0ABU9W3G1</accession>